<dbReference type="Proteomes" id="UP000245202">
    <property type="component" value="Unassembled WGS sequence"/>
</dbReference>
<proteinExistence type="predicted"/>
<dbReference type="Pfam" id="PF26347">
    <property type="entry name" value="YtrI_sporulation"/>
    <property type="match status" value="1"/>
</dbReference>
<dbReference type="RefSeq" id="WP_087566626.1">
    <property type="nucleotide sequence ID" value="NZ_BDQX01000171.1"/>
</dbReference>
<accession>A0A2R5EQ89</accession>
<keyword evidence="1" id="KW-0812">Transmembrane</keyword>
<evidence type="ECO:0000313" key="3">
    <source>
        <dbReference type="EMBL" id="GBG08852.1"/>
    </source>
</evidence>
<reference evidence="3 4" key="1">
    <citation type="submission" date="2017-08" db="EMBL/GenBank/DDBJ databases">
        <title>Substantial Increase in Enzyme Production by Combined Drug-Resistance Mutations in Paenibacillus agaridevorans.</title>
        <authorList>
            <person name="Tanaka Y."/>
            <person name="Funane K."/>
            <person name="Hosaka T."/>
            <person name="Shiwa Y."/>
            <person name="Fujita N."/>
            <person name="Miyazaki T."/>
            <person name="Yoshikawa H."/>
            <person name="Murakami K."/>
            <person name="Kasahara K."/>
            <person name="Inaoka T."/>
            <person name="Hiraga Y."/>
            <person name="Ochi K."/>
        </authorList>
    </citation>
    <scope>NUCLEOTIDE SEQUENCE [LARGE SCALE GENOMIC DNA]</scope>
    <source>
        <strain evidence="3 4">T-3040</strain>
    </source>
</reference>
<organism evidence="3 4">
    <name type="scientific">Paenibacillus agaridevorans</name>
    <dbReference type="NCBI Taxonomy" id="171404"/>
    <lineage>
        <taxon>Bacteria</taxon>
        <taxon>Bacillati</taxon>
        <taxon>Bacillota</taxon>
        <taxon>Bacilli</taxon>
        <taxon>Bacillales</taxon>
        <taxon>Paenibacillaceae</taxon>
        <taxon>Paenibacillus</taxon>
    </lineage>
</organism>
<gene>
    <name evidence="3" type="ORF">PAT3040_03457</name>
</gene>
<name>A0A2R5EQ89_9BACL</name>
<dbReference type="AlphaFoldDB" id="A0A2R5EQ89"/>
<sequence length="168" mass="19085">MRVPSFYRYADALRLLGVFLVGCIVGGVVLHSLFVAKFEAMYNTVYGLEARLGQYEADIAKLKQYKNQHTVIKSIQIRVLEESTRSARLDRMTETELVKRVKEDLSILLGRSIYDIDADANLVRKLLESKTYDDVSGKDYAIELKTVLLADNVLQVWMTVRVKAKPPA</sequence>
<dbReference type="EMBL" id="BDQX01000171">
    <property type="protein sequence ID" value="GBG08852.1"/>
    <property type="molecule type" value="Genomic_DNA"/>
</dbReference>
<dbReference type="InterPro" id="IPR058620">
    <property type="entry name" value="YtrI_C"/>
</dbReference>
<evidence type="ECO:0000256" key="1">
    <source>
        <dbReference type="SAM" id="Phobius"/>
    </source>
</evidence>
<keyword evidence="1" id="KW-1133">Transmembrane helix</keyword>
<evidence type="ECO:0000259" key="2">
    <source>
        <dbReference type="Pfam" id="PF26347"/>
    </source>
</evidence>
<protein>
    <recommendedName>
        <fullName evidence="2">Sporulation membrane protein YtrI C-terminal domain-containing protein</fullName>
    </recommendedName>
</protein>
<keyword evidence="4" id="KW-1185">Reference proteome</keyword>
<keyword evidence="1" id="KW-0472">Membrane</keyword>
<comment type="caution">
    <text evidence="3">The sequence shown here is derived from an EMBL/GenBank/DDBJ whole genome shotgun (WGS) entry which is preliminary data.</text>
</comment>
<feature type="transmembrane region" description="Helical" evidence="1">
    <location>
        <begin position="12"/>
        <end position="34"/>
    </location>
</feature>
<evidence type="ECO:0000313" key="4">
    <source>
        <dbReference type="Proteomes" id="UP000245202"/>
    </source>
</evidence>
<feature type="domain" description="Sporulation membrane protein YtrI C-terminal" evidence="2">
    <location>
        <begin position="74"/>
        <end position="160"/>
    </location>
</feature>